<reference evidence="3" key="1">
    <citation type="submission" date="2016-06" db="EMBL/GenBank/DDBJ databases">
        <title>Draft Genome sequence of the fungus Inonotus baumii.</title>
        <authorList>
            <person name="Zhu H."/>
            <person name="Lin W."/>
        </authorList>
    </citation>
    <scope>NUCLEOTIDE SEQUENCE</scope>
    <source>
        <strain evidence="3">821</strain>
    </source>
</reference>
<dbReference type="PANTHER" id="PTHR31138:SF1">
    <property type="entry name" value="PDZ DOMAIN-CONTAINING PROTEIN"/>
    <property type="match status" value="1"/>
</dbReference>
<dbReference type="PANTHER" id="PTHR31138">
    <property type="entry name" value="CHROMOSOME 19, WHOLE GENOME SHOTGUN SEQUENCE"/>
    <property type="match status" value="1"/>
</dbReference>
<dbReference type="OrthoDB" id="5407957at2759"/>
<feature type="compositionally biased region" description="Basic and acidic residues" evidence="1">
    <location>
        <begin position="13"/>
        <end position="41"/>
    </location>
</feature>
<keyword evidence="4" id="KW-1185">Reference proteome</keyword>
<comment type="caution">
    <text evidence="3">The sequence shown here is derived from an EMBL/GenBank/DDBJ whole genome shotgun (WGS) entry which is preliminary data.</text>
</comment>
<dbReference type="Proteomes" id="UP000757232">
    <property type="component" value="Unassembled WGS sequence"/>
</dbReference>
<accession>A0A9Q5NBF5</accession>
<feature type="compositionally biased region" description="Basic and acidic residues" evidence="1">
    <location>
        <begin position="781"/>
        <end position="794"/>
    </location>
</feature>
<organism evidence="3 4">
    <name type="scientific">Sanghuangporus baumii</name>
    <name type="common">Phellinus baumii</name>
    <dbReference type="NCBI Taxonomy" id="108892"/>
    <lineage>
        <taxon>Eukaryota</taxon>
        <taxon>Fungi</taxon>
        <taxon>Dikarya</taxon>
        <taxon>Basidiomycota</taxon>
        <taxon>Agaricomycotina</taxon>
        <taxon>Agaricomycetes</taxon>
        <taxon>Hymenochaetales</taxon>
        <taxon>Hymenochaetaceae</taxon>
        <taxon>Sanghuangporus</taxon>
    </lineage>
</organism>
<dbReference type="Pfam" id="PF19343">
    <property type="entry name" value="HAM1_N"/>
    <property type="match status" value="1"/>
</dbReference>
<dbReference type="InterPro" id="IPR045967">
    <property type="entry name" value="HAM1-like_N"/>
</dbReference>
<feature type="compositionally biased region" description="Acidic residues" evidence="1">
    <location>
        <begin position="795"/>
        <end position="804"/>
    </location>
</feature>
<sequence length="967" mass="106987">MGFCFSCCRGRRDKQDKDEDGERQRLLRSDTDADALKHPEQRTPYEKIADVLAALHTGKLPSQQQIDGVLRKLLRSEFFDLDSDSGHGGNGDALDEGVKKVISDGRDVAEIVLQVGLEKNDDDRVQDLVYQLRELGARTVPIDIERPAEVRVNDDTADKEQTAASAIPSQNELAEDMTALLSSLRTLAKLLLTSSAFRLLVRDLLLTVRQFVADAAAQVKQAAEAVENVSEAVERNVRPESGTIAENEPALHDARQRQIQTSGPEPVHEEVRSPKEVMLDRIEDIFRRAQASPQYNSALRTLLYVFRKYAERVSIASTALSETEQSSSEEPSIQLIAPVIVPDPRFSRALEDLRVILERFAGGKSLEPSLQALFKTIHDISAVSADSDGSDVQAFFREVGSWLDTALANPPFVNSRVGRDTASRLYDEASSLLSKDTRLSENIRVLLDEVNAFVEAIRSDRTTGKLLQATDNLHSDFLSLLGRTAENSKNAATHWRTTLLRVVLGWLLPRVLRAVRVLPMPRVEYVSKSSDGTQIAAAVDALLLSAEEALVPDVLSVQEFAEVRVEIDENAGAAELTNPNARLLSARKTTDPRDNDLESALPISLGGNSDENVDSAPGPKRKRTNVITTSRVRIHIEGLRVATHDVGYYASYAKNSWLGYTDEGLLSVEIGHSGRHKKRRGEGLAVDVELEMGSDSESSVFSVGRNARDNQERLLFRVLDVRTAIPGLNLHIAHSRHWILNSLLAPLAGPIGRTVVPWILNGQVKNVLESLEKVLREVRASASEKAENRAKANQDDDTETDPSDWWDAVLEKFSSQGSEEDESGGEEEQEVYTETHTEATLTGVVRTTLEQPEPEPQNEAPLPTENTLSVGLGAQLLPGKGEPTTLGVERESPQEAAHKVAETAREAVEDVQAKVHRAKEGIEDVGRRGIQEAVRVRRLAEEAGERMENQERRERRRRGWRSRAFDL</sequence>
<proteinExistence type="predicted"/>
<evidence type="ECO:0000313" key="4">
    <source>
        <dbReference type="Proteomes" id="UP000757232"/>
    </source>
</evidence>
<evidence type="ECO:0000256" key="1">
    <source>
        <dbReference type="SAM" id="MobiDB-lite"/>
    </source>
</evidence>
<feature type="compositionally biased region" description="Acidic residues" evidence="1">
    <location>
        <begin position="818"/>
        <end position="831"/>
    </location>
</feature>
<feature type="region of interest" description="Disordered" evidence="1">
    <location>
        <begin position="781"/>
        <end position="836"/>
    </location>
</feature>
<protein>
    <recommendedName>
        <fullName evidence="2">HAM1-like N-terminal domain-containing protein</fullName>
    </recommendedName>
</protein>
<dbReference type="EMBL" id="LNZH02000192">
    <property type="protein sequence ID" value="OCB87424.1"/>
    <property type="molecule type" value="Genomic_DNA"/>
</dbReference>
<feature type="region of interest" description="Disordered" evidence="1">
    <location>
        <begin position="233"/>
        <end position="272"/>
    </location>
</feature>
<feature type="domain" description="HAM1-like N-terminal" evidence="2">
    <location>
        <begin position="232"/>
        <end position="564"/>
    </location>
</feature>
<feature type="region of interest" description="Disordered" evidence="1">
    <location>
        <begin position="942"/>
        <end position="967"/>
    </location>
</feature>
<feature type="region of interest" description="Disordered" evidence="1">
    <location>
        <begin position="583"/>
        <end position="623"/>
    </location>
</feature>
<feature type="compositionally biased region" description="Basic and acidic residues" evidence="1">
    <location>
        <begin position="942"/>
        <end position="953"/>
    </location>
</feature>
<dbReference type="AlphaFoldDB" id="A0A9Q5NBF5"/>
<gene>
    <name evidence="3" type="ORF">A7U60_g5564</name>
</gene>
<name>A0A9Q5NBF5_SANBA</name>
<feature type="region of interest" description="Disordered" evidence="1">
    <location>
        <begin position="12"/>
        <end position="41"/>
    </location>
</feature>
<evidence type="ECO:0000259" key="2">
    <source>
        <dbReference type="Pfam" id="PF19343"/>
    </source>
</evidence>
<evidence type="ECO:0000313" key="3">
    <source>
        <dbReference type="EMBL" id="OCB87424.1"/>
    </source>
</evidence>